<sequence>MENSAINTNQKMHETTSEYAITDYEELNDLELENVAGGFLSFLIPGYPVYLAYRYLFPLVEELEEDSVGIIEEADWWELAGEGIEGAQEAAAILEGLGEAGLIIAL</sequence>
<accession>A0A3N6PLE5</accession>
<evidence type="ECO:0000313" key="2">
    <source>
        <dbReference type="Proteomes" id="UP000269154"/>
    </source>
</evidence>
<dbReference type="RefSeq" id="WP_124154156.1">
    <property type="nucleotide sequence ID" value="NZ_CAWOLW010000334.1"/>
</dbReference>
<evidence type="ECO:0000313" key="1">
    <source>
        <dbReference type="EMBL" id="RQH56552.1"/>
    </source>
</evidence>
<protein>
    <submittedName>
        <fullName evidence="1">Uncharacterized protein</fullName>
    </submittedName>
</protein>
<name>A0A3N6PLE5_9CYAN</name>
<comment type="caution">
    <text evidence="1">The sequence shown here is derived from an EMBL/GenBank/DDBJ whole genome shotgun (WGS) entry which is preliminary data.</text>
</comment>
<gene>
    <name evidence="1" type="ORF">D5R40_01545</name>
</gene>
<dbReference type="Proteomes" id="UP000269154">
    <property type="component" value="Unassembled WGS sequence"/>
</dbReference>
<keyword evidence="2" id="KW-1185">Reference proteome</keyword>
<organism evidence="1 2">
    <name type="scientific">Okeania hirsuta</name>
    <dbReference type="NCBI Taxonomy" id="1458930"/>
    <lineage>
        <taxon>Bacteria</taxon>
        <taxon>Bacillati</taxon>
        <taxon>Cyanobacteriota</taxon>
        <taxon>Cyanophyceae</taxon>
        <taxon>Oscillatoriophycideae</taxon>
        <taxon>Oscillatoriales</taxon>
        <taxon>Microcoleaceae</taxon>
        <taxon>Okeania</taxon>
    </lineage>
</organism>
<proteinExistence type="predicted"/>
<dbReference type="EMBL" id="RCBY01000004">
    <property type="protein sequence ID" value="RQH56552.1"/>
    <property type="molecule type" value="Genomic_DNA"/>
</dbReference>
<reference evidence="1 2" key="1">
    <citation type="journal article" date="2018" name="ACS Chem. Biol.">
        <title>Ketoreductase domain dysfunction expands chemodiversity: malyngamide biosynthesis in the cyanobacterium Okeania hirsuta.</title>
        <authorList>
            <person name="Moss N.A."/>
            <person name="Leao T."/>
            <person name="Rankin M."/>
            <person name="McCullough T.M."/>
            <person name="Qu P."/>
            <person name="Korobeynikov A."/>
            <person name="Smith J.L."/>
            <person name="Gerwick L."/>
            <person name="Gerwick W.H."/>
        </authorList>
    </citation>
    <scope>NUCLEOTIDE SEQUENCE [LARGE SCALE GENOMIC DNA]</scope>
    <source>
        <strain evidence="1 2">PAB10Feb10-1</strain>
    </source>
</reference>
<dbReference type="AlphaFoldDB" id="A0A3N6PLE5"/>